<dbReference type="InterPro" id="IPR036390">
    <property type="entry name" value="WH_DNA-bd_sf"/>
</dbReference>
<name>A0ABQ3YSS9_9ACTN</name>
<dbReference type="PROSITE" id="PS50995">
    <property type="entry name" value="HTH_MARR_2"/>
    <property type="match status" value="1"/>
</dbReference>
<reference evidence="2 3" key="1">
    <citation type="submission" date="2021-01" db="EMBL/GenBank/DDBJ databases">
        <title>Whole genome shotgun sequence of Actinoplanes durhamensis NBRC 14914.</title>
        <authorList>
            <person name="Komaki H."/>
            <person name="Tamura T."/>
        </authorList>
    </citation>
    <scope>NUCLEOTIDE SEQUENCE [LARGE SCALE GENOMIC DNA]</scope>
    <source>
        <strain evidence="2 3">NBRC 14914</strain>
    </source>
</reference>
<organism evidence="2 3">
    <name type="scientific">Paractinoplanes durhamensis</name>
    <dbReference type="NCBI Taxonomy" id="113563"/>
    <lineage>
        <taxon>Bacteria</taxon>
        <taxon>Bacillati</taxon>
        <taxon>Actinomycetota</taxon>
        <taxon>Actinomycetes</taxon>
        <taxon>Micromonosporales</taxon>
        <taxon>Micromonosporaceae</taxon>
        <taxon>Paractinoplanes</taxon>
    </lineage>
</organism>
<dbReference type="PANTHER" id="PTHR33164">
    <property type="entry name" value="TRANSCRIPTIONAL REGULATOR, MARR FAMILY"/>
    <property type="match status" value="1"/>
</dbReference>
<dbReference type="Gene3D" id="1.10.10.10">
    <property type="entry name" value="Winged helix-like DNA-binding domain superfamily/Winged helix DNA-binding domain"/>
    <property type="match status" value="1"/>
</dbReference>
<accession>A0ABQ3YSS9</accession>
<dbReference type="InterPro" id="IPR039422">
    <property type="entry name" value="MarR/SlyA-like"/>
</dbReference>
<gene>
    <name evidence="2" type="ORF">Adu01nite_19970</name>
</gene>
<dbReference type="InterPro" id="IPR036388">
    <property type="entry name" value="WH-like_DNA-bd_sf"/>
</dbReference>
<evidence type="ECO:0000259" key="1">
    <source>
        <dbReference type="PROSITE" id="PS50995"/>
    </source>
</evidence>
<evidence type="ECO:0000313" key="3">
    <source>
        <dbReference type="Proteomes" id="UP000637628"/>
    </source>
</evidence>
<keyword evidence="3" id="KW-1185">Reference proteome</keyword>
<proteinExistence type="predicted"/>
<dbReference type="Pfam" id="PF12802">
    <property type="entry name" value="MarR_2"/>
    <property type="match status" value="1"/>
</dbReference>
<feature type="domain" description="HTH marR-type" evidence="1">
    <location>
        <begin position="13"/>
        <end position="149"/>
    </location>
</feature>
<dbReference type="SMART" id="SM00347">
    <property type="entry name" value="HTH_MARR"/>
    <property type="match status" value="1"/>
</dbReference>
<evidence type="ECO:0000313" key="2">
    <source>
        <dbReference type="EMBL" id="GIE00647.1"/>
    </source>
</evidence>
<comment type="caution">
    <text evidence="2">The sequence shown here is derived from an EMBL/GenBank/DDBJ whole genome shotgun (WGS) entry which is preliminary data.</text>
</comment>
<dbReference type="PANTHER" id="PTHR33164:SF106">
    <property type="entry name" value="TRANSCRIPTIONAL REGULATORY PROTEIN"/>
    <property type="match status" value="1"/>
</dbReference>
<dbReference type="InterPro" id="IPR000835">
    <property type="entry name" value="HTH_MarR-typ"/>
</dbReference>
<protein>
    <submittedName>
        <fullName evidence="2">Transcriptional regulator</fullName>
    </submittedName>
</protein>
<dbReference type="Proteomes" id="UP000637628">
    <property type="component" value="Unassembled WGS sequence"/>
</dbReference>
<dbReference type="EMBL" id="BOML01000019">
    <property type="protein sequence ID" value="GIE00647.1"/>
    <property type="molecule type" value="Genomic_DNA"/>
</dbReference>
<sequence>MPTQPEPQRHAVMGDLIDALRNFTVESDVFVDGFARAHNMGRSDMNAIMWISQGTSTGDPVTVGELAQRLRLSPAAATALVDRLENVGHVRRYRDPNDRRRVTVQMNDTAMKVASAFFVPLGVLMHEAAAEFTDEELARTAEIVRRMSGAVTEAGRKP</sequence>
<dbReference type="SUPFAM" id="SSF46785">
    <property type="entry name" value="Winged helix' DNA-binding domain"/>
    <property type="match status" value="1"/>
</dbReference>
<dbReference type="PRINTS" id="PR00598">
    <property type="entry name" value="HTHMARR"/>
</dbReference>